<keyword evidence="17" id="KW-0675">Receptor</keyword>
<comment type="caution">
    <text evidence="17">The sequence shown here is derived from an EMBL/GenBank/DDBJ whole genome shotgun (WGS) entry which is preliminary data.</text>
</comment>
<evidence type="ECO:0000256" key="11">
    <source>
        <dbReference type="ARBA" id="ARBA00023237"/>
    </source>
</evidence>
<evidence type="ECO:0000256" key="13">
    <source>
        <dbReference type="RuleBase" id="RU003357"/>
    </source>
</evidence>
<organism evidence="17 18">
    <name type="scientific">Pseudoxanthomonas winnipegensis</name>
    <dbReference type="NCBI Taxonomy" id="2480810"/>
    <lineage>
        <taxon>Bacteria</taxon>
        <taxon>Pseudomonadati</taxon>
        <taxon>Pseudomonadota</taxon>
        <taxon>Gammaproteobacteria</taxon>
        <taxon>Lysobacterales</taxon>
        <taxon>Lysobacteraceae</taxon>
        <taxon>Pseudoxanthomonas</taxon>
    </lineage>
</organism>
<proteinExistence type="inferred from homology"/>
<dbReference type="Gene3D" id="2.40.170.20">
    <property type="entry name" value="TonB-dependent receptor, beta-barrel domain"/>
    <property type="match status" value="1"/>
</dbReference>
<dbReference type="InterPro" id="IPR039426">
    <property type="entry name" value="TonB-dep_rcpt-like"/>
</dbReference>
<evidence type="ECO:0000259" key="15">
    <source>
        <dbReference type="Pfam" id="PF00593"/>
    </source>
</evidence>
<gene>
    <name evidence="17" type="ORF">EA660_10590</name>
</gene>
<keyword evidence="2 12" id="KW-0813">Transport</keyword>
<dbReference type="RefSeq" id="WP_130551480.1">
    <property type="nucleotide sequence ID" value="NZ_SHMC01000003.1"/>
</dbReference>
<name>A0A4Q8LBV8_9GAMM</name>
<dbReference type="PANTHER" id="PTHR32552">
    <property type="entry name" value="FERRICHROME IRON RECEPTOR-RELATED"/>
    <property type="match status" value="1"/>
</dbReference>
<comment type="similarity">
    <text evidence="12 13">Belongs to the TonB-dependent receptor family.</text>
</comment>
<evidence type="ECO:0000256" key="6">
    <source>
        <dbReference type="ARBA" id="ARBA00022729"/>
    </source>
</evidence>
<dbReference type="EMBL" id="SHMC01000003">
    <property type="protein sequence ID" value="TAA25864.1"/>
    <property type="molecule type" value="Genomic_DNA"/>
</dbReference>
<keyword evidence="6 14" id="KW-0732">Signal</keyword>
<comment type="subcellular location">
    <subcellularLocation>
        <location evidence="1 12">Cell outer membrane</location>
        <topology evidence="1 12">Multi-pass membrane protein</topology>
    </subcellularLocation>
</comment>
<dbReference type="GO" id="GO:0015344">
    <property type="term" value="F:siderophore uptake transmembrane transporter activity"/>
    <property type="evidence" value="ECO:0007669"/>
    <property type="project" value="TreeGrafter"/>
</dbReference>
<keyword evidence="7" id="KW-0408">Iron</keyword>
<evidence type="ECO:0000256" key="12">
    <source>
        <dbReference type="PROSITE-ProRule" id="PRU01360"/>
    </source>
</evidence>
<dbReference type="InterPro" id="IPR036942">
    <property type="entry name" value="Beta-barrel_TonB_sf"/>
</dbReference>
<keyword evidence="3 12" id="KW-1134">Transmembrane beta strand</keyword>
<feature type="chain" id="PRO_5020386281" evidence="14">
    <location>
        <begin position="26"/>
        <end position="712"/>
    </location>
</feature>
<keyword evidence="8" id="KW-0406">Ion transport</keyword>
<feature type="domain" description="TonB-dependent receptor-like beta-barrel" evidence="15">
    <location>
        <begin position="232"/>
        <end position="662"/>
    </location>
</feature>
<protein>
    <submittedName>
        <fullName evidence="17">TonB-dependent receptor</fullName>
    </submittedName>
</protein>
<dbReference type="Proteomes" id="UP000292627">
    <property type="component" value="Unassembled WGS sequence"/>
</dbReference>
<dbReference type="InterPro" id="IPR000531">
    <property type="entry name" value="Beta-barrel_TonB"/>
</dbReference>
<dbReference type="AlphaFoldDB" id="A0A4Q8LBV8"/>
<evidence type="ECO:0000256" key="14">
    <source>
        <dbReference type="SAM" id="SignalP"/>
    </source>
</evidence>
<accession>A0A4Q8LBV8</accession>
<keyword evidence="9 13" id="KW-0798">TonB box</keyword>
<evidence type="ECO:0000256" key="3">
    <source>
        <dbReference type="ARBA" id="ARBA00022452"/>
    </source>
</evidence>
<feature type="signal peptide" evidence="14">
    <location>
        <begin position="1"/>
        <end position="25"/>
    </location>
</feature>
<dbReference type="SUPFAM" id="SSF56935">
    <property type="entry name" value="Porins"/>
    <property type="match status" value="1"/>
</dbReference>
<evidence type="ECO:0000256" key="7">
    <source>
        <dbReference type="ARBA" id="ARBA00023004"/>
    </source>
</evidence>
<dbReference type="InterPro" id="IPR012910">
    <property type="entry name" value="Plug_dom"/>
</dbReference>
<evidence type="ECO:0000256" key="2">
    <source>
        <dbReference type="ARBA" id="ARBA00022448"/>
    </source>
</evidence>
<keyword evidence="11 12" id="KW-0998">Cell outer membrane</keyword>
<dbReference type="GO" id="GO:0009279">
    <property type="term" value="C:cell outer membrane"/>
    <property type="evidence" value="ECO:0007669"/>
    <property type="project" value="UniProtKB-SubCell"/>
</dbReference>
<dbReference type="Pfam" id="PF00593">
    <property type="entry name" value="TonB_dep_Rec_b-barrel"/>
    <property type="match status" value="1"/>
</dbReference>
<dbReference type="CDD" id="cd01347">
    <property type="entry name" value="ligand_gated_channel"/>
    <property type="match status" value="1"/>
</dbReference>
<evidence type="ECO:0000256" key="9">
    <source>
        <dbReference type="ARBA" id="ARBA00023077"/>
    </source>
</evidence>
<keyword evidence="5 12" id="KW-0812">Transmembrane</keyword>
<evidence type="ECO:0000256" key="4">
    <source>
        <dbReference type="ARBA" id="ARBA00022496"/>
    </source>
</evidence>
<dbReference type="PROSITE" id="PS52016">
    <property type="entry name" value="TONB_DEPENDENT_REC_3"/>
    <property type="match status" value="1"/>
</dbReference>
<dbReference type="OrthoDB" id="9760620at2"/>
<reference evidence="17 18" key="1">
    <citation type="submission" date="2019-02" db="EMBL/GenBank/DDBJ databases">
        <title>WGS of Pseudoxanthomonas species novum from clinical isolates.</title>
        <authorList>
            <person name="Bernier A.-M."/>
            <person name="Bernard K."/>
            <person name="Vachon A."/>
        </authorList>
    </citation>
    <scope>NUCLEOTIDE SEQUENCE [LARGE SCALE GENOMIC DNA]</scope>
    <source>
        <strain evidence="17 18">NML171200</strain>
    </source>
</reference>
<evidence type="ECO:0000256" key="1">
    <source>
        <dbReference type="ARBA" id="ARBA00004571"/>
    </source>
</evidence>
<feature type="domain" description="TonB-dependent receptor plug" evidence="16">
    <location>
        <begin position="53"/>
        <end position="160"/>
    </location>
</feature>
<dbReference type="Gene3D" id="2.170.130.10">
    <property type="entry name" value="TonB-dependent receptor, plug domain"/>
    <property type="match status" value="1"/>
</dbReference>
<keyword evidence="10 12" id="KW-0472">Membrane</keyword>
<evidence type="ECO:0000256" key="8">
    <source>
        <dbReference type="ARBA" id="ARBA00023065"/>
    </source>
</evidence>
<evidence type="ECO:0000313" key="17">
    <source>
        <dbReference type="EMBL" id="TAA25864.1"/>
    </source>
</evidence>
<dbReference type="InterPro" id="IPR037066">
    <property type="entry name" value="Plug_dom_sf"/>
</dbReference>
<dbReference type="PANTHER" id="PTHR32552:SF68">
    <property type="entry name" value="FERRICHROME OUTER MEMBRANE TRANSPORTER_PHAGE RECEPTOR"/>
    <property type="match status" value="1"/>
</dbReference>
<sequence length="712" mass="76530">MIRFRPASLHVACLAALSVSTPALADQAAAPTDALTLDRIVVTTRLERVPAFRVPASVSSIDLGEGGHNDVNLSDELQGVPGILARDRQNYAQDTQLSVRGFGARTTFGVRGIRLYADGIPAAMPDGQGQVSHFNLLGGGRVDVLRGPFSALYGNSSGGVIQLWSAAPTQAPELTVQTTYGRDDSWTAGARVRGTAGAVGYNVAVQRFMTDGYRQHSAADRDSGNAKFTFDLGNAGTLDLVGNAFRSDAQDPLGLTKAQVDADRTQATPQAEQYDTRKSVQQNQLGALYTLPLSAQQTVRLSAWGGNRKVVQYQAIPAATQANPLQAGGVIDLDSDYGGADGRWSWQGEAAGRPLEFTAGTNFEKQRQQRRGYENFVGSTLGVRGRLRRNERDVVENFDQYAQAYWEFLPRLSLLAGLRHSQVRFSSHDFYVTAGNPDDSGRRTYSETTPVAGLSFAARENLSVYVSAGRGFETPTFNEIGYRADGGAGLAFDLQPSISRNVELGAKWHAQSGAHAELALFRANTDDELAVARNVGGRSSYRNVGSARRQGVELSAGLPLAQDWSLDLAYTYLDATFRDSFPICTAAGCNNPTTLVTAGTRIPGTARNQLNATLGWRHGDWSAQLDGEGVGDVTVNDAGTERAPGYFLVGLEAGYRWRYASGALKGFVRVDNALDQRYIGSVIVNEGNGRYYEPGPGRGVMVGARWTWGGDG</sequence>
<dbReference type="Pfam" id="PF07715">
    <property type="entry name" value="Plug"/>
    <property type="match status" value="1"/>
</dbReference>
<evidence type="ECO:0000313" key="18">
    <source>
        <dbReference type="Proteomes" id="UP000292627"/>
    </source>
</evidence>
<evidence type="ECO:0000259" key="16">
    <source>
        <dbReference type="Pfam" id="PF07715"/>
    </source>
</evidence>
<evidence type="ECO:0000256" key="5">
    <source>
        <dbReference type="ARBA" id="ARBA00022692"/>
    </source>
</evidence>
<evidence type="ECO:0000256" key="10">
    <source>
        <dbReference type="ARBA" id="ARBA00023136"/>
    </source>
</evidence>
<keyword evidence="4" id="KW-0410">Iron transport</keyword>